<dbReference type="GeneID" id="18813446"/>
<protein>
    <recommendedName>
        <fullName evidence="3">Heterokaryon incompatibility domain-containing protein</fullName>
    </recommendedName>
</protein>
<dbReference type="Proteomes" id="UP000008064">
    <property type="component" value="Unassembled WGS sequence"/>
</dbReference>
<keyword evidence="1" id="KW-1133">Transmembrane helix</keyword>
<dbReference type="HOGENOM" id="CLU_282443_0_0_1"/>
<proteinExistence type="predicted"/>
<gene>
    <name evidence="2" type="ORF">SERLADRAFT_416122</name>
</gene>
<dbReference type="AlphaFoldDB" id="F8NYU3"/>
<dbReference type="OrthoDB" id="2624308at2759"/>
<dbReference type="RefSeq" id="XP_007319526.1">
    <property type="nucleotide sequence ID" value="XM_007319464.1"/>
</dbReference>
<sequence>MATILEIFGSSHQEHKVPSCRDWQLKPNHHDHQGGQRYVSPTTGKCKKLVVQSVFPKGDEVKVNDQSAKSSKLAVWLVENPPTSFEDILQWLGRWAWFALALIWPFDRPEYTGHYKPYLLRYWGQLWAARSPKEHSTRVNDLEEKPLPIPQDKPGDTTDITRALYPRLLMLYNSQLDTWASCDDKDVLIHHPYVAISYRQSDFFKRGEDEKGKIVELEQKDALVEKIRRACLGQGYFAYWLDFECTGASMEEKNLDLYRIADVFRGASFTLITIADSQDDHSLGGWKSWGGRVWTLPEALLSPRMRYMVGDGPVAPVTLRQLANWAYEHYDEEVAIINGYSGKDALERLQRLMLLKNAIWRRSSGSITTPQTGEKAQVSQETLVPRSEFTAYPAEKVYALMGFFERRIMPNFLETELQALARLSMANDSDRIAERMVSMLPPKISPSACWYSDEDVYGANLWDVEPDVQVAGITKNGALVLDGCHAAAIRWKGFPDVAFLSKMTFKRIVCGSLPYLSWEFLLLGIVLVPFERSSGIAIIVISLILLLVSPKLIVYSHSGRVMLAQPWLIGVKGIITAEQASKRLYGSTKSSFPQTFYTASGSEFAVPNEQAIRKGDDSQVTLASGPEWAGNVYTLIDTKSFTIYYFRAERPPTVCVFTGREGGLGRFVLCSESCTINELHKETVLRMPSYISKSMWACDWLAIGGLDPPSHQVPIAEQVQIPEAPEPSMNPIVRRKTTGNTFLWWTLFTVLLGFCLIPSVHAASSPLGQIYTQAPLDPISLITLFFDDPEKDMLDRKGDMTLLTCFGLFANPATVWREYYSLHIGQGLQYFNPLQSITSTVEVGQVHRYLMSLSGGYDKTGMVVRLKQLKKRQWLPTSFSWEYCVIRPVVLAALISIASLSLDFFALGSLGALLFGQTIAIVKSIADGPLPSAGKETEEQSNVFFLANGVTVIVKAPGELFIEATSSRVFGKARAPEGWRLISTVLFMGGILLVGFSGMLFRISYLVAHVIQAALLVYAGDKPLQRQIVNRVEWVVDGNDIEKPLLRRRDTYVWVIKQIRKHPWEGFEWLKTWNLASGETFNYVETLLATPDGPCLENGLIISEKT</sequence>
<feature type="transmembrane region" description="Helical" evidence="1">
    <location>
        <begin position="536"/>
        <end position="554"/>
    </location>
</feature>
<dbReference type="EMBL" id="GL945435">
    <property type="protein sequence ID" value="EGO23764.1"/>
    <property type="molecule type" value="Genomic_DNA"/>
</dbReference>
<name>F8NYU3_SERL9</name>
<feature type="transmembrane region" description="Helical" evidence="1">
    <location>
        <begin position="742"/>
        <end position="764"/>
    </location>
</feature>
<dbReference type="KEGG" id="sla:SERLADRAFT_416122"/>
<keyword evidence="1" id="KW-0812">Transmembrane</keyword>
<evidence type="ECO:0008006" key="3">
    <source>
        <dbReference type="Google" id="ProtNLM"/>
    </source>
</evidence>
<feature type="transmembrane region" description="Helical" evidence="1">
    <location>
        <begin position="904"/>
        <end position="922"/>
    </location>
</feature>
<evidence type="ECO:0000256" key="1">
    <source>
        <dbReference type="SAM" id="Phobius"/>
    </source>
</evidence>
<keyword evidence="1" id="KW-0472">Membrane</keyword>
<reference evidence="2" key="1">
    <citation type="submission" date="2011-04" db="EMBL/GenBank/DDBJ databases">
        <title>Evolution of plant cell wall degrading machinery underlies the functional diversity of forest fungi.</title>
        <authorList>
            <consortium name="US DOE Joint Genome Institute (JGI-PGF)"/>
            <person name="Eastwood D.C."/>
            <person name="Floudas D."/>
            <person name="Binder M."/>
            <person name="Majcherczyk A."/>
            <person name="Schneider P."/>
            <person name="Aerts A."/>
            <person name="Asiegbu F.O."/>
            <person name="Baker S.E."/>
            <person name="Barry K."/>
            <person name="Bendiksby M."/>
            <person name="Blumentritt M."/>
            <person name="Coutinho P.M."/>
            <person name="Cullen D."/>
            <person name="Cullen D."/>
            <person name="Gathman A."/>
            <person name="Goodell B."/>
            <person name="Henrissat B."/>
            <person name="Ihrmark K."/>
            <person name="Kauserud H."/>
            <person name="Kohler A."/>
            <person name="LaButti K."/>
            <person name="Lapidus A."/>
            <person name="Lavin J.L."/>
            <person name="Lee Y.-H."/>
            <person name="Lindquist E."/>
            <person name="Lilly W."/>
            <person name="Lucas S."/>
            <person name="Morin E."/>
            <person name="Murat C."/>
            <person name="Oguiza J.A."/>
            <person name="Park J."/>
            <person name="Pisabarro A.G."/>
            <person name="Riley R."/>
            <person name="Rosling A."/>
            <person name="Salamov A."/>
            <person name="Schmidt O."/>
            <person name="Schmutz J."/>
            <person name="Skrede I."/>
            <person name="Stenlid J."/>
            <person name="Wiebenga A."/>
            <person name="Xie X."/>
            <person name="Kues U."/>
            <person name="Hibbett D.S."/>
            <person name="Hoffmeister D."/>
            <person name="Hogberg N."/>
            <person name="Martin F."/>
            <person name="Grigoriev I.V."/>
            <person name="Watkinson S.C."/>
        </authorList>
    </citation>
    <scope>NUCLEOTIDE SEQUENCE</scope>
    <source>
        <strain evidence="2">S7.9</strain>
    </source>
</reference>
<feature type="transmembrane region" description="Helical" evidence="1">
    <location>
        <begin position="978"/>
        <end position="997"/>
    </location>
</feature>
<evidence type="ECO:0000313" key="2">
    <source>
        <dbReference type="EMBL" id="EGO23764.1"/>
    </source>
</evidence>
<organism>
    <name type="scientific">Serpula lacrymans var. lacrymans (strain S7.9)</name>
    <name type="common">Dry rot fungus</name>
    <dbReference type="NCBI Taxonomy" id="578457"/>
    <lineage>
        <taxon>Eukaryota</taxon>
        <taxon>Fungi</taxon>
        <taxon>Dikarya</taxon>
        <taxon>Basidiomycota</taxon>
        <taxon>Agaricomycotina</taxon>
        <taxon>Agaricomycetes</taxon>
        <taxon>Agaricomycetidae</taxon>
        <taxon>Boletales</taxon>
        <taxon>Coniophorineae</taxon>
        <taxon>Serpulaceae</taxon>
        <taxon>Serpula</taxon>
    </lineage>
</organism>
<accession>F8NYU3</accession>